<gene>
    <name evidence="1" type="ORF">GCL57_00245</name>
</gene>
<keyword evidence="2" id="KW-1185">Reference proteome</keyword>
<comment type="caution">
    <text evidence="1">The sequence shown here is derived from an EMBL/GenBank/DDBJ whole genome shotgun (WGS) entry which is preliminary data.</text>
</comment>
<dbReference type="EMBL" id="WFLN01000004">
    <property type="protein sequence ID" value="KAB8033159.1"/>
    <property type="molecule type" value="Genomic_DNA"/>
</dbReference>
<proteinExistence type="predicted"/>
<name>A0A833N5A2_9BACT</name>
<dbReference type="Proteomes" id="UP000442694">
    <property type="component" value="Unassembled WGS sequence"/>
</dbReference>
<protein>
    <submittedName>
        <fullName evidence="1">Uncharacterized protein</fullName>
    </submittedName>
</protein>
<accession>A0A833N5A2</accession>
<sequence>MSKKSNSFMLMMSSTCLLSYENVFANEKAKYIHGNNQTENLEASLLQTSEKKEASDTYLSPYGFVQFNLNVFDSTRSSAPDLSADRVRFGLKGKYEDVDGAFEIQFNGQTAKNSGSISVRKAEVGIKFFDHNSEYIKHHNRLSFGALRVGGAYNSAPYFASVTNKYKRQDGLYLEDNILINDKIKIQMGIGAFQSISLKKLNSIDSKKAGRTKSKSATIHTNWGGNSFNGSIGYLGKLSASYLLDKNQEINLAAYYGTQNNAPRAQNANGELTSKGHVTHIEGSLAYKNNSIFGSKGLMSDNGVSIYFDYEKIGKPIDVINSISTTPAYNDSQVSRLIGISLGGDTRAYLSNIIKKDDRIIYAISYAKSDVRFDNSATELGNGNLNYSVNQIATQLGYGLNKFEAAINYIYENSNENIFTNSDGVLNKKDNTKFILTGLYKF</sequence>
<evidence type="ECO:0000313" key="2">
    <source>
        <dbReference type="Proteomes" id="UP000442694"/>
    </source>
</evidence>
<dbReference type="AlphaFoldDB" id="A0A833N5A2"/>
<dbReference type="RefSeq" id="WP_152211247.1">
    <property type="nucleotide sequence ID" value="NZ_WFLN01000004.1"/>
</dbReference>
<organism evidence="1 2">
    <name type="scientific">Fluviispira multicolorata</name>
    <dbReference type="NCBI Taxonomy" id="2654512"/>
    <lineage>
        <taxon>Bacteria</taxon>
        <taxon>Pseudomonadati</taxon>
        <taxon>Bdellovibrionota</taxon>
        <taxon>Oligoflexia</taxon>
        <taxon>Silvanigrellales</taxon>
        <taxon>Silvanigrellaceae</taxon>
        <taxon>Fluviispira</taxon>
    </lineage>
</organism>
<evidence type="ECO:0000313" key="1">
    <source>
        <dbReference type="EMBL" id="KAB8033159.1"/>
    </source>
</evidence>
<reference evidence="1 2" key="1">
    <citation type="submission" date="2019-10" db="EMBL/GenBank/DDBJ databases">
        <title>New genus of Silvanigrellaceae.</title>
        <authorList>
            <person name="Pitt A."/>
            <person name="Hahn M.W."/>
        </authorList>
    </citation>
    <scope>NUCLEOTIDE SEQUENCE [LARGE SCALE GENOMIC DNA]</scope>
    <source>
        <strain evidence="1 2">33A1-SZDP</strain>
    </source>
</reference>